<evidence type="ECO:0000313" key="3">
    <source>
        <dbReference type="Proteomes" id="UP000005237"/>
    </source>
</evidence>
<accession>A0A8R1IRB7</accession>
<reference evidence="3" key="1">
    <citation type="submission" date="2010-08" db="EMBL/GenBank/DDBJ databases">
        <authorList>
            <consortium name="Caenorhabditis japonica Sequencing Consortium"/>
            <person name="Wilson R.K."/>
        </authorList>
    </citation>
    <scope>NUCLEOTIDE SEQUENCE [LARGE SCALE GENOMIC DNA]</scope>
    <source>
        <strain evidence="3">DF5081</strain>
    </source>
</reference>
<evidence type="ECO:0000256" key="1">
    <source>
        <dbReference type="SAM" id="Phobius"/>
    </source>
</evidence>
<keyword evidence="1" id="KW-1133">Transmembrane helix</keyword>
<reference evidence="2" key="2">
    <citation type="submission" date="2022-06" db="UniProtKB">
        <authorList>
            <consortium name="EnsemblMetazoa"/>
        </authorList>
    </citation>
    <scope>IDENTIFICATION</scope>
    <source>
        <strain evidence="2">DF5081</strain>
    </source>
</reference>
<evidence type="ECO:0000313" key="2">
    <source>
        <dbReference type="EnsemblMetazoa" id="CJA36557.1"/>
    </source>
</evidence>
<feature type="transmembrane region" description="Helical" evidence="1">
    <location>
        <begin position="235"/>
        <end position="257"/>
    </location>
</feature>
<dbReference type="EnsemblMetazoa" id="CJA36557.1">
    <property type="protein sequence ID" value="CJA36557.1"/>
    <property type="gene ID" value="WBGene00212404"/>
</dbReference>
<sequence length="316" mass="36149">MKRSCVTTSGLLKEAKKETSPPFPVKLEEDDYELFPTFEEDETKNWCEENLITTKSKYGTVCPLEIGTKAAQASPESMKLLQQQITKATLCQMKFNTTALDELYDKGSGETKATCLMMRGLMTIMENTHNRFMTRMEKWAKENSEADHSDIRVSLDPMKVKNHESKVSVRSYDGKEEIDANEIISLLPFQSGLLRQVVYSVSNHWINSVVPEQEMIKLTISTKPQQNLIQLPWRFLNAPTGLFLLFYLFLTCIIYPISIPEVLVNCLTLDGKKDIGEISDEIAGLLKHHVKNRFNHMRHASKRVIKRRADGEAKKE</sequence>
<keyword evidence="3" id="KW-1185">Reference proteome</keyword>
<proteinExistence type="predicted"/>
<organism evidence="2 3">
    <name type="scientific">Caenorhabditis japonica</name>
    <dbReference type="NCBI Taxonomy" id="281687"/>
    <lineage>
        <taxon>Eukaryota</taxon>
        <taxon>Metazoa</taxon>
        <taxon>Ecdysozoa</taxon>
        <taxon>Nematoda</taxon>
        <taxon>Chromadorea</taxon>
        <taxon>Rhabditida</taxon>
        <taxon>Rhabditina</taxon>
        <taxon>Rhabditomorpha</taxon>
        <taxon>Rhabditoidea</taxon>
        <taxon>Rhabditidae</taxon>
        <taxon>Peloderinae</taxon>
        <taxon>Caenorhabditis</taxon>
    </lineage>
</organism>
<keyword evidence="1" id="KW-0472">Membrane</keyword>
<protein>
    <submittedName>
        <fullName evidence="2">Uncharacterized protein</fullName>
    </submittedName>
</protein>
<dbReference type="AlphaFoldDB" id="A0A8R1IRB7"/>
<keyword evidence="1" id="KW-0812">Transmembrane</keyword>
<dbReference type="Proteomes" id="UP000005237">
    <property type="component" value="Unassembled WGS sequence"/>
</dbReference>
<name>A0A8R1IRB7_CAEJA</name>